<evidence type="ECO:0000313" key="2">
    <source>
        <dbReference type="EMBL" id="QNK40798.1"/>
    </source>
</evidence>
<dbReference type="Pfam" id="PF00753">
    <property type="entry name" value="Lactamase_B"/>
    <property type="match status" value="1"/>
</dbReference>
<dbReference type="Proteomes" id="UP000515909">
    <property type="component" value="Chromosome"/>
</dbReference>
<protein>
    <submittedName>
        <fullName evidence="2">MBL fold metallo-hydrolase</fullName>
    </submittedName>
</protein>
<dbReference type="PANTHER" id="PTHR42951:SF17">
    <property type="entry name" value="METALLO-BETA-LACTAMASE DOMAIN-CONTAINING PROTEIN"/>
    <property type="match status" value="1"/>
</dbReference>
<dbReference type="OrthoDB" id="367237at2"/>
<dbReference type="PANTHER" id="PTHR42951">
    <property type="entry name" value="METALLO-BETA-LACTAMASE DOMAIN-CONTAINING"/>
    <property type="match status" value="1"/>
</dbReference>
<sequence length="238" mass="27156">MMSNYIRLNLGITKVYLFPCTNGYLLIDTGYETDYKKFRNRLEKAGIEIDQIKYLLLTHYHDDHSGFANKLKYEFGIPLIVQKKSVPLLAQGDSGEEEEGHYITRRMRLLFSVFELFHKDFKYPPVLINNRDILVDGDDQRILRALGIHADILFTPGHSADSMSVLCDDGVAIVGDAAMNFLKFTGTHYRPIYYSNLEQTYQSIQKLISAGAQTILPAHGNPFPAKKLKNMLARFNIS</sequence>
<feature type="domain" description="Metallo-beta-lactamase" evidence="1">
    <location>
        <begin position="12"/>
        <end position="219"/>
    </location>
</feature>
<accession>A0A7G8TB07</accession>
<name>A0A7G8TB07_9FIRM</name>
<gene>
    <name evidence="2" type="ORF">HCR03_00200</name>
</gene>
<dbReference type="GO" id="GO:0016787">
    <property type="term" value="F:hydrolase activity"/>
    <property type="evidence" value="ECO:0007669"/>
    <property type="project" value="UniProtKB-KW"/>
</dbReference>
<dbReference type="Gene3D" id="3.60.15.10">
    <property type="entry name" value="Ribonuclease Z/Hydroxyacylglutathione hydrolase-like"/>
    <property type="match status" value="1"/>
</dbReference>
<dbReference type="AlphaFoldDB" id="A0A7G8TB07"/>
<evidence type="ECO:0000259" key="1">
    <source>
        <dbReference type="SMART" id="SM00849"/>
    </source>
</evidence>
<reference evidence="2 3" key="1">
    <citation type="submission" date="2020-08" db="EMBL/GenBank/DDBJ databases">
        <title>The isolate Caproiciproducens sp. 7D4C2 produces n-caproate at mildly acidic conditions from hexoses: genome and rBOX comparison with related strains and chain-elongating bacteria.</title>
        <authorList>
            <person name="Esquivel-Elizondo S."/>
            <person name="Bagci C."/>
            <person name="Temovska M."/>
            <person name="Jeon B.S."/>
            <person name="Bessarab I."/>
            <person name="Williams R.B.H."/>
            <person name="Huson D.H."/>
            <person name="Angenent L.T."/>
        </authorList>
    </citation>
    <scope>NUCLEOTIDE SEQUENCE [LARGE SCALE GENOMIC DNA]</scope>
    <source>
        <strain evidence="2 3">7D4C2</strain>
    </source>
</reference>
<dbReference type="RefSeq" id="WP_156990234.1">
    <property type="nucleotide sequence ID" value="NZ_CP060286.1"/>
</dbReference>
<dbReference type="SUPFAM" id="SSF56281">
    <property type="entry name" value="Metallo-hydrolase/oxidoreductase"/>
    <property type="match status" value="1"/>
</dbReference>
<keyword evidence="2" id="KW-0378">Hydrolase</keyword>
<dbReference type="InterPro" id="IPR050855">
    <property type="entry name" value="NDM-1-like"/>
</dbReference>
<dbReference type="InterPro" id="IPR036866">
    <property type="entry name" value="RibonucZ/Hydroxyglut_hydro"/>
</dbReference>
<organism evidence="2 3">
    <name type="scientific">Caproicibacter fermentans</name>
    <dbReference type="NCBI Taxonomy" id="2576756"/>
    <lineage>
        <taxon>Bacteria</taxon>
        <taxon>Bacillati</taxon>
        <taxon>Bacillota</taxon>
        <taxon>Clostridia</taxon>
        <taxon>Eubacteriales</taxon>
        <taxon>Acutalibacteraceae</taxon>
        <taxon>Caproicibacter</taxon>
    </lineage>
</organism>
<dbReference type="InterPro" id="IPR001279">
    <property type="entry name" value="Metallo-B-lactamas"/>
</dbReference>
<dbReference type="EMBL" id="CP060286">
    <property type="protein sequence ID" value="QNK40798.1"/>
    <property type="molecule type" value="Genomic_DNA"/>
</dbReference>
<dbReference type="KEGG" id="cfem:HCR03_00200"/>
<dbReference type="SMART" id="SM00849">
    <property type="entry name" value="Lactamase_B"/>
    <property type="match status" value="1"/>
</dbReference>
<evidence type="ECO:0000313" key="3">
    <source>
        <dbReference type="Proteomes" id="UP000515909"/>
    </source>
</evidence>
<proteinExistence type="predicted"/>